<comment type="caution">
    <text evidence="2">The sequence shown here is derived from an EMBL/GenBank/DDBJ whole genome shotgun (WGS) entry which is preliminary data.</text>
</comment>
<gene>
    <name evidence="2" type="ORF">Pfra01_000304900</name>
</gene>
<evidence type="ECO:0000256" key="1">
    <source>
        <dbReference type="SAM" id="MobiDB-lite"/>
    </source>
</evidence>
<accession>A0A9W6TY62</accession>
<reference evidence="2" key="1">
    <citation type="submission" date="2023-04" db="EMBL/GenBank/DDBJ databases">
        <title>Phytophthora fragariaefolia NBRC 109709.</title>
        <authorList>
            <person name="Ichikawa N."/>
            <person name="Sato H."/>
            <person name="Tonouchi N."/>
        </authorList>
    </citation>
    <scope>NUCLEOTIDE SEQUENCE</scope>
    <source>
        <strain evidence="2">NBRC 109709</strain>
    </source>
</reference>
<keyword evidence="3" id="KW-1185">Reference proteome</keyword>
<protein>
    <submittedName>
        <fullName evidence="2">Unnamed protein product</fullName>
    </submittedName>
</protein>
<proteinExistence type="predicted"/>
<name>A0A9W6TY62_9STRA</name>
<feature type="compositionally biased region" description="Acidic residues" evidence="1">
    <location>
        <begin position="95"/>
        <end position="114"/>
    </location>
</feature>
<organism evidence="2 3">
    <name type="scientific">Phytophthora fragariaefolia</name>
    <dbReference type="NCBI Taxonomy" id="1490495"/>
    <lineage>
        <taxon>Eukaryota</taxon>
        <taxon>Sar</taxon>
        <taxon>Stramenopiles</taxon>
        <taxon>Oomycota</taxon>
        <taxon>Peronosporomycetes</taxon>
        <taxon>Peronosporales</taxon>
        <taxon>Peronosporaceae</taxon>
        <taxon>Phytophthora</taxon>
    </lineage>
</organism>
<dbReference type="AlphaFoldDB" id="A0A9W6TY62"/>
<dbReference type="EMBL" id="BSXT01000239">
    <property type="protein sequence ID" value="GMF21877.1"/>
    <property type="molecule type" value="Genomic_DNA"/>
</dbReference>
<feature type="region of interest" description="Disordered" evidence="1">
    <location>
        <begin position="92"/>
        <end position="122"/>
    </location>
</feature>
<evidence type="ECO:0000313" key="2">
    <source>
        <dbReference type="EMBL" id="GMF21877.1"/>
    </source>
</evidence>
<dbReference type="Proteomes" id="UP001165121">
    <property type="component" value="Unassembled WGS sequence"/>
</dbReference>
<evidence type="ECO:0000313" key="3">
    <source>
        <dbReference type="Proteomes" id="UP001165121"/>
    </source>
</evidence>
<sequence length="142" mass="15857">MAMEEYHNFLSDHSLARGKSAAVRKLAATRTTRHLGEGTWRRRGVLLATVRHRECTDWPPAGILQNDCVGIAPQRDKKNEQLNYMYATLGIEQGDSSDDDFVLEEDEGPEAEDENKDHGPITGMAPFDSAFVSFACNLLTFI</sequence>